<evidence type="ECO:0000256" key="1">
    <source>
        <dbReference type="SAM" id="MobiDB-lite"/>
    </source>
</evidence>
<keyword evidence="3" id="KW-1185">Reference proteome</keyword>
<feature type="region of interest" description="Disordered" evidence="1">
    <location>
        <begin position="653"/>
        <end position="677"/>
    </location>
</feature>
<feature type="region of interest" description="Disordered" evidence="1">
    <location>
        <begin position="539"/>
        <end position="602"/>
    </location>
</feature>
<dbReference type="Proteomes" id="UP001519460">
    <property type="component" value="Unassembled WGS sequence"/>
</dbReference>
<reference evidence="2 3" key="1">
    <citation type="journal article" date="2023" name="Sci. Data">
        <title>Genome assembly of the Korean intertidal mud-creeper Batillaria attramentaria.</title>
        <authorList>
            <person name="Patra A.K."/>
            <person name="Ho P.T."/>
            <person name="Jun S."/>
            <person name="Lee S.J."/>
            <person name="Kim Y."/>
            <person name="Won Y.J."/>
        </authorList>
    </citation>
    <scope>NUCLEOTIDE SEQUENCE [LARGE SCALE GENOMIC DNA]</scope>
    <source>
        <strain evidence="2">Wonlab-2016</strain>
    </source>
</reference>
<evidence type="ECO:0000313" key="3">
    <source>
        <dbReference type="Proteomes" id="UP001519460"/>
    </source>
</evidence>
<dbReference type="Gene3D" id="3.40.50.10140">
    <property type="entry name" value="Toll/interleukin-1 receptor homology (TIR) domain"/>
    <property type="match status" value="1"/>
</dbReference>
<feature type="compositionally biased region" description="Polar residues" evidence="1">
    <location>
        <begin position="580"/>
        <end position="602"/>
    </location>
</feature>
<dbReference type="AlphaFoldDB" id="A0ABD0IZT7"/>
<feature type="compositionally biased region" description="Polar residues" evidence="1">
    <location>
        <begin position="205"/>
        <end position="223"/>
    </location>
</feature>
<protein>
    <recommendedName>
        <fullName evidence="4">TIR domain-containing protein</fullName>
    </recommendedName>
</protein>
<feature type="region of interest" description="Disordered" evidence="1">
    <location>
        <begin position="158"/>
        <end position="233"/>
    </location>
</feature>
<evidence type="ECO:0000313" key="2">
    <source>
        <dbReference type="EMBL" id="KAK7442574.1"/>
    </source>
</evidence>
<feature type="compositionally biased region" description="Polar residues" evidence="1">
    <location>
        <begin position="542"/>
        <end position="561"/>
    </location>
</feature>
<comment type="caution">
    <text evidence="2">The sequence shown here is derived from an EMBL/GenBank/DDBJ whole genome shotgun (WGS) entry which is preliminary data.</text>
</comment>
<accession>A0ABD0IZT7</accession>
<feature type="region of interest" description="Disordered" evidence="1">
    <location>
        <begin position="385"/>
        <end position="447"/>
    </location>
</feature>
<name>A0ABD0IZT7_9CAEN</name>
<dbReference type="InterPro" id="IPR035897">
    <property type="entry name" value="Toll_tir_struct_dom_sf"/>
</dbReference>
<dbReference type="EMBL" id="JACVVK020000831">
    <property type="protein sequence ID" value="KAK7442574.1"/>
    <property type="molecule type" value="Genomic_DNA"/>
</dbReference>
<organism evidence="2 3">
    <name type="scientific">Batillaria attramentaria</name>
    <dbReference type="NCBI Taxonomy" id="370345"/>
    <lineage>
        <taxon>Eukaryota</taxon>
        <taxon>Metazoa</taxon>
        <taxon>Spiralia</taxon>
        <taxon>Lophotrochozoa</taxon>
        <taxon>Mollusca</taxon>
        <taxon>Gastropoda</taxon>
        <taxon>Caenogastropoda</taxon>
        <taxon>Sorbeoconcha</taxon>
        <taxon>Cerithioidea</taxon>
        <taxon>Batillariidae</taxon>
        <taxon>Batillaria</taxon>
    </lineage>
</organism>
<gene>
    <name evidence="2" type="ORF">BaRGS_00040513</name>
</gene>
<proteinExistence type="predicted"/>
<evidence type="ECO:0008006" key="4">
    <source>
        <dbReference type="Google" id="ProtNLM"/>
    </source>
</evidence>
<sequence>MACAAKETKSQQCVYDAILFHTDEEVEEARKFCQLIREHGQNTGRPLKIETFEDFSDIGKQEIENLNDAVEQAKLILCSQSFYTDDAMGAFSANTALHHKMAENQFIQLKIGHGTAEADHVMVDSLKKFKITSDWEFCSDMDKEKMVRRIAGGRVGTTALESKSQGRSAAVKEKKSQVTSITDSALASHDLAEDATPDSMPPKPQHQSPETVSHTSGTTQVPSANPKVLETGKVNKKLKAQQVNKSYSLDAVILHSEEEKEHAENFCEILEKCSSDSGRSLQIKTLESVSDPAKQEIENFNTAIGQAKVVICSDDFHTGDKVDRRYANAALHHKIPDSRFFLLYVGQKSTENASISSLKGMKMSPNWDFVCEKDKLKLVDYLKAEDGPGNRSGNTADAASPAGHSSTREHCNDDPTPFQETDSRAEQICQQQNASDLRPGETGNADEDHLSLANLSITSDFSSSFFASWLEGATENDQTGSADLPSQIGDRSNADEEHLSLANMSETSIDSSLALDSPYQASSVSPEHRMIPADAESVPALDNSQLGGPSATMASSPSGTEIQRAEDQPAPDQVADASAGDTNTPLTLSLNSRENSMNSLPSDSLVEDAASIVTGADFETADFDQTHPKQIHAFPDTQANRNTVGSQALNSLLPERQPPEGACAPQEPPRADVHPPRYVRQVVPQVEFLDELTEEDREEVRDHLL</sequence>